<protein>
    <submittedName>
        <fullName evidence="3">Uncharacterized protein</fullName>
    </submittedName>
</protein>
<feature type="transmembrane region" description="Helical" evidence="2">
    <location>
        <begin position="191"/>
        <end position="210"/>
    </location>
</feature>
<organism evidence="3 4">
    <name type="scientific">Ligilactobacillus araffinosus DSM 20653</name>
    <dbReference type="NCBI Taxonomy" id="1423820"/>
    <lineage>
        <taxon>Bacteria</taxon>
        <taxon>Bacillati</taxon>
        <taxon>Bacillota</taxon>
        <taxon>Bacilli</taxon>
        <taxon>Lactobacillales</taxon>
        <taxon>Lactobacillaceae</taxon>
        <taxon>Ligilactobacillus</taxon>
    </lineage>
</organism>
<evidence type="ECO:0000313" key="4">
    <source>
        <dbReference type="Proteomes" id="UP000051291"/>
    </source>
</evidence>
<sequence length="311" mass="36703">MKDRTVLDATFEESRKLVDESYVEEALKVSSNKQDRNRFWGEMVSILIGTISILLLGPDTCTNSAFNKELLWSQRTFDFWIICNWVLTLGFILYALIGKIKIRKTKFLRDYDFNQKIIVGLGISCIFIAIIMLPNTAAFLHSVIFEFLYIILCVVISYKVMVKLYREEMTVLYGRAYQNQRAMKVNKFTDWISKNIIVLGAILFVVKGLFSGLKNIQGALLTAIAPLFIMAFWWFGLWIYFEKTLEGYYLKKYSEQYRQLYGYSKDEWYGDKVDDWNRMKTIEKHLKQNEEERKLKKKIEKDVKGIRDDEE</sequence>
<feature type="transmembrane region" description="Helical" evidence="2">
    <location>
        <begin position="77"/>
        <end position="97"/>
    </location>
</feature>
<dbReference type="AlphaFoldDB" id="A0A0R1ZBR0"/>
<feature type="transmembrane region" description="Helical" evidence="2">
    <location>
        <begin position="139"/>
        <end position="158"/>
    </location>
</feature>
<dbReference type="PATRIC" id="fig|1423820.4.peg.960"/>
<keyword evidence="2" id="KW-0812">Transmembrane</keyword>
<keyword evidence="1" id="KW-0175">Coiled coil</keyword>
<feature type="transmembrane region" description="Helical" evidence="2">
    <location>
        <begin position="216"/>
        <end position="241"/>
    </location>
</feature>
<evidence type="ECO:0000256" key="1">
    <source>
        <dbReference type="SAM" id="Coils"/>
    </source>
</evidence>
<comment type="caution">
    <text evidence="3">The sequence shown here is derived from an EMBL/GenBank/DDBJ whole genome shotgun (WGS) entry which is preliminary data.</text>
</comment>
<keyword evidence="2" id="KW-0472">Membrane</keyword>
<evidence type="ECO:0000313" key="3">
    <source>
        <dbReference type="EMBL" id="KRM51746.1"/>
    </source>
</evidence>
<feature type="transmembrane region" description="Helical" evidence="2">
    <location>
        <begin position="39"/>
        <end position="57"/>
    </location>
</feature>
<feature type="transmembrane region" description="Helical" evidence="2">
    <location>
        <begin position="117"/>
        <end position="133"/>
    </location>
</feature>
<keyword evidence="2" id="KW-1133">Transmembrane helix</keyword>
<name>A0A0R1ZBR0_9LACO</name>
<dbReference type="Proteomes" id="UP000051291">
    <property type="component" value="Unassembled WGS sequence"/>
</dbReference>
<reference evidence="3 4" key="1">
    <citation type="journal article" date="2015" name="Genome Announc.">
        <title>Expanding the biotechnology potential of lactobacilli through comparative genomics of 213 strains and associated genera.</title>
        <authorList>
            <person name="Sun Z."/>
            <person name="Harris H.M."/>
            <person name="McCann A."/>
            <person name="Guo C."/>
            <person name="Argimon S."/>
            <person name="Zhang W."/>
            <person name="Yang X."/>
            <person name="Jeffery I.B."/>
            <person name="Cooney J.C."/>
            <person name="Kagawa T.F."/>
            <person name="Liu W."/>
            <person name="Song Y."/>
            <person name="Salvetti E."/>
            <person name="Wrobel A."/>
            <person name="Rasinkangas P."/>
            <person name="Parkhill J."/>
            <person name="Rea M.C."/>
            <person name="O'Sullivan O."/>
            <person name="Ritari J."/>
            <person name="Douillard F.P."/>
            <person name="Paul Ross R."/>
            <person name="Yang R."/>
            <person name="Briner A.E."/>
            <person name="Felis G.E."/>
            <person name="de Vos W.M."/>
            <person name="Barrangou R."/>
            <person name="Klaenhammer T.R."/>
            <person name="Caufield P.W."/>
            <person name="Cui Y."/>
            <person name="Zhang H."/>
            <person name="O'Toole P.W."/>
        </authorList>
    </citation>
    <scope>NUCLEOTIDE SEQUENCE [LARGE SCALE GENOMIC DNA]</scope>
    <source>
        <strain evidence="3 4">DSM 20653</strain>
    </source>
</reference>
<feature type="coiled-coil region" evidence="1">
    <location>
        <begin position="282"/>
        <end position="309"/>
    </location>
</feature>
<accession>A0A0R1ZBR0</accession>
<evidence type="ECO:0000256" key="2">
    <source>
        <dbReference type="SAM" id="Phobius"/>
    </source>
</evidence>
<proteinExistence type="predicted"/>
<keyword evidence="4" id="KW-1185">Reference proteome</keyword>
<dbReference type="EMBL" id="AYYZ01000029">
    <property type="protein sequence ID" value="KRM51746.1"/>
    <property type="molecule type" value="Genomic_DNA"/>
</dbReference>
<gene>
    <name evidence="3" type="ORF">FC64_GL000936</name>
</gene>
<dbReference type="STRING" id="1423820.FC64_GL000936"/>